<dbReference type="InterPro" id="IPR021386">
    <property type="entry name" value="SPP41_DUF3020"/>
</dbReference>
<dbReference type="OrthoDB" id="5595797at2759"/>
<feature type="domain" description="DUF3020" evidence="2">
    <location>
        <begin position="77"/>
        <end position="125"/>
    </location>
</feature>
<comment type="caution">
    <text evidence="3">The sequence shown here is derived from an EMBL/GenBank/DDBJ whole genome shotgun (WGS) entry which is preliminary data.</text>
</comment>
<feature type="region of interest" description="Disordered" evidence="1">
    <location>
        <begin position="21"/>
        <end position="93"/>
    </location>
</feature>
<name>A0A1U7LGP6_NEOID</name>
<protein>
    <recommendedName>
        <fullName evidence="2">DUF3020 domain-containing protein</fullName>
    </recommendedName>
</protein>
<feature type="compositionally biased region" description="Basic and acidic residues" evidence="1">
    <location>
        <begin position="62"/>
        <end position="78"/>
    </location>
</feature>
<reference evidence="3 4" key="1">
    <citation type="submission" date="2016-04" db="EMBL/GenBank/DDBJ databases">
        <title>Evolutionary innovation and constraint leading to complex multicellularity in the Ascomycota.</title>
        <authorList>
            <person name="Cisse O."/>
            <person name="Nguyen A."/>
            <person name="Hewitt D.A."/>
            <person name="Jedd G."/>
            <person name="Stajich J.E."/>
        </authorList>
    </citation>
    <scope>NUCLEOTIDE SEQUENCE [LARGE SCALE GENOMIC DNA]</scope>
    <source>
        <strain evidence="3 4">DAH-3</strain>
    </source>
</reference>
<organism evidence="3 4">
    <name type="scientific">Neolecta irregularis (strain DAH-3)</name>
    <dbReference type="NCBI Taxonomy" id="1198029"/>
    <lineage>
        <taxon>Eukaryota</taxon>
        <taxon>Fungi</taxon>
        <taxon>Dikarya</taxon>
        <taxon>Ascomycota</taxon>
        <taxon>Taphrinomycotina</taxon>
        <taxon>Neolectales</taxon>
        <taxon>Neolectaceae</taxon>
        <taxon>Neolecta</taxon>
    </lineage>
</organism>
<feature type="compositionally biased region" description="Polar residues" evidence="1">
    <location>
        <begin position="21"/>
        <end position="48"/>
    </location>
</feature>
<sequence length="240" mass="27622">MRGEISEETAAAIKYLAKQVASVTSGPTNTLTNNPESSRQQQPHQYATSADPFNMSGLFSGHDLKKAEATARTRIENRQRKKRWREQNEDRNKDNDLRCRVNKRAAKLFGTEDTEVKTRWIDAEFRKRQEKRKSKEGHRPKSVLTDYEVDSSEIIRASGTQDFVGYLMQNLEFFMLGKGNMQEEVLQELERHLELVRSIAGTIVGDAEQQMQQQQMAFEQMQKQDQKRIQNAVSPLQVSG</sequence>
<keyword evidence="4" id="KW-1185">Reference proteome</keyword>
<evidence type="ECO:0000313" key="3">
    <source>
        <dbReference type="EMBL" id="OLL21830.1"/>
    </source>
</evidence>
<evidence type="ECO:0000256" key="1">
    <source>
        <dbReference type="SAM" id="MobiDB-lite"/>
    </source>
</evidence>
<dbReference type="Proteomes" id="UP000186594">
    <property type="component" value="Unassembled WGS sequence"/>
</dbReference>
<evidence type="ECO:0000313" key="4">
    <source>
        <dbReference type="Proteomes" id="UP000186594"/>
    </source>
</evidence>
<dbReference type="Pfam" id="PF11223">
    <property type="entry name" value="DUF3020"/>
    <property type="match status" value="1"/>
</dbReference>
<accession>A0A1U7LGP6</accession>
<dbReference type="AlphaFoldDB" id="A0A1U7LGP6"/>
<gene>
    <name evidence="3" type="ORF">NEOLI_004749</name>
</gene>
<proteinExistence type="predicted"/>
<dbReference type="EMBL" id="LXFE01004231">
    <property type="protein sequence ID" value="OLL21830.1"/>
    <property type="molecule type" value="Genomic_DNA"/>
</dbReference>
<evidence type="ECO:0000259" key="2">
    <source>
        <dbReference type="Pfam" id="PF11223"/>
    </source>
</evidence>
<dbReference type="STRING" id="1198029.A0A1U7LGP6"/>